<dbReference type="RefSeq" id="WP_183984475.1">
    <property type="nucleotide sequence ID" value="NZ_JACHHG010000002.1"/>
</dbReference>
<protein>
    <submittedName>
        <fullName evidence="1">Uncharacterized protein</fullName>
    </submittedName>
</protein>
<evidence type="ECO:0000313" key="2">
    <source>
        <dbReference type="Proteomes" id="UP000569951"/>
    </source>
</evidence>
<comment type="caution">
    <text evidence="1">The sequence shown here is derived from an EMBL/GenBank/DDBJ whole genome shotgun (WGS) entry which is preliminary data.</text>
</comment>
<evidence type="ECO:0000313" key="1">
    <source>
        <dbReference type="EMBL" id="MBB6097248.1"/>
    </source>
</evidence>
<organism evidence="1 2">
    <name type="scientific">Deinobacterium chartae</name>
    <dbReference type="NCBI Taxonomy" id="521158"/>
    <lineage>
        <taxon>Bacteria</taxon>
        <taxon>Thermotogati</taxon>
        <taxon>Deinococcota</taxon>
        <taxon>Deinococci</taxon>
        <taxon>Deinococcales</taxon>
        <taxon>Deinococcaceae</taxon>
        <taxon>Deinobacterium</taxon>
    </lineage>
</organism>
<sequence>MLRRILPKSRRALKLRMNLLPLLLLAALVTVWRRRVMAGRRPAVSQSQRN</sequence>
<reference evidence="1 2" key="1">
    <citation type="submission" date="2020-08" db="EMBL/GenBank/DDBJ databases">
        <title>Genomic Encyclopedia of Type Strains, Phase IV (KMG-IV): sequencing the most valuable type-strain genomes for metagenomic binning, comparative biology and taxonomic classification.</title>
        <authorList>
            <person name="Goeker M."/>
        </authorList>
    </citation>
    <scope>NUCLEOTIDE SEQUENCE [LARGE SCALE GENOMIC DNA]</scope>
    <source>
        <strain evidence="1 2">DSM 21458</strain>
    </source>
</reference>
<accession>A0A841HZ40</accession>
<name>A0A841HZ40_9DEIO</name>
<dbReference type="Proteomes" id="UP000569951">
    <property type="component" value="Unassembled WGS sequence"/>
</dbReference>
<gene>
    <name evidence="1" type="ORF">HNR42_000662</name>
</gene>
<dbReference type="AlphaFoldDB" id="A0A841HZ40"/>
<keyword evidence="2" id="KW-1185">Reference proteome</keyword>
<proteinExistence type="predicted"/>
<dbReference type="EMBL" id="JACHHG010000002">
    <property type="protein sequence ID" value="MBB6097248.1"/>
    <property type="molecule type" value="Genomic_DNA"/>
</dbReference>